<dbReference type="EC" id="4.2.3.1" evidence="5"/>
<dbReference type="EMBL" id="CP027059">
    <property type="protein sequence ID" value="UQZ82114.1"/>
    <property type="molecule type" value="Genomic_DNA"/>
</dbReference>
<keyword evidence="2" id="KW-0663">Pyridoxal phosphate</keyword>
<gene>
    <name evidence="5" type="primary">thrC_1</name>
    <name evidence="5" type="ORF">SK3146_01271</name>
</gene>
<dbReference type="GO" id="GO:0004795">
    <property type="term" value="F:threonine synthase activity"/>
    <property type="evidence" value="ECO:0007669"/>
    <property type="project" value="UniProtKB-EC"/>
</dbReference>
<protein>
    <submittedName>
        <fullName evidence="5">Threonine synthase</fullName>
        <ecNumber evidence="5">4.2.3.1</ecNumber>
    </submittedName>
</protein>
<feature type="domain" description="Tryptophan synthase beta chain-like PALP" evidence="4">
    <location>
        <begin position="42"/>
        <end position="347"/>
    </location>
</feature>
<evidence type="ECO:0000259" key="4">
    <source>
        <dbReference type="Pfam" id="PF00291"/>
    </source>
</evidence>
<evidence type="ECO:0000256" key="1">
    <source>
        <dbReference type="ARBA" id="ARBA00001933"/>
    </source>
</evidence>
<dbReference type="InterPro" id="IPR036052">
    <property type="entry name" value="TrpB-like_PALP_sf"/>
</dbReference>
<dbReference type="PANTHER" id="PTHR48078:SF6">
    <property type="entry name" value="L-THREONINE DEHYDRATASE CATABOLIC TDCB"/>
    <property type="match status" value="1"/>
</dbReference>
<organism evidence="5 6">
    <name type="scientific">Paenibacillus konkukensis</name>
    <dbReference type="NCBI Taxonomy" id="2020716"/>
    <lineage>
        <taxon>Bacteria</taxon>
        <taxon>Bacillati</taxon>
        <taxon>Bacillota</taxon>
        <taxon>Bacilli</taxon>
        <taxon>Bacillales</taxon>
        <taxon>Paenibacillaceae</taxon>
        <taxon>Paenibacillus</taxon>
    </lineage>
</organism>
<dbReference type="Proteomes" id="UP001057134">
    <property type="component" value="Chromosome"/>
</dbReference>
<evidence type="ECO:0000256" key="3">
    <source>
        <dbReference type="ARBA" id="ARBA00023239"/>
    </source>
</evidence>
<dbReference type="SUPFAM" id="SSF53686">
    <property type="entry name" value="Tryptophan synthase beta subunit-like PLP-dependent enzymes"/>
    <property type="match status" value="1"/>
</dbReference>
<dbReference type="NCBIfam" id="NF006050">
    <property type="entry name" value="PRK08197.1"/>
    <property type="match status" value="1"/>
</dbReference>
<evidence type="ECO:0000313" key="6">
    <source>
        <dbReference type="Proteomes" id="UP001057134"/>
    </source>
</evidence>
<dbReference type="Gene3D" id="3.40.50.1100">
    <property type="match status" value="2"/>
</dbReference>
<evidence type="ECO:0000313" key="5">
    <source>
        <dbReference type="EMBL" id="UQZ82114.1"/>
    </source>
</evidence>
<name>A0ABY4RKH0_9BACL</name>
<sequence length="381" mass="40800">MLVKYDLESIAATVKKADLLTRGNSMWRYAEWLPVSDPASVVSLGEGGTPLLRMDAMQRRYGVQGVYVKREEQNPTGSFKARGFAAAVSLLKEKGVAKAAVPSNGNAASALAAYAARAGMEAVVIVPGDCPGMIIEECIRYGAHTYQVDGLIHDAGRIIEDGKQEQGWFNAGTLREPGRVEGKKTMGLEIAEQLGWKLPDVIIYPTGGGSGIIGLWKAFQELREMNWIEGELPRLVSVQEAGCQPIVDALQAGSAGEGAVASENATSSPTGLRVPKPPDGNLVVSIIRETGGTAVAVSKEDIRRAQTELGLQGISSSPEGAAAWAGFARLREAGWIKPAETAVVFNTSHADKYIDWIPRVAPAVVRTYNDLKPLYESRRRG</sequence>
<dbReference type="PANTHER" id="PTHR48078">
    <property type="entry name" value="THREONINE DEHYDRATASE, MITOCHONDRIAL-RELATED"/>
    <property type="match status" value="1"/>
</dbReference>
<dbReference type="CDD" id="cd01563">
    <property type="entry name" value="Thr-synth_1"/>
    <property type="match status" value="1"/>
</dbReference>
<dbReference type="Pfam" id="PF00291">
    <property type="entry name" value="PALP"/>
    <property type="match status" value="1"/>
</dbReference>
<dbReference type="InterPro" id="IPR001926">
    <property type="entry name" value="TrpB-like_PALP"/>
</dbReference>
<keyword evidence="6" id="KW-1185">Reference proteome</keyword>
<evidence type="ECO:0000256" key="2">
    <source>
        <dbReference type="ARBA" id="ARBA00022898"/>
    </source>
</evidence>
<accession>A0ABY4RKH0</accession>
<reference evidence="5" key="1">
    <citation type="submission" date="2018-02" db="EMBL/GenBank/DDBJ databases">
        <authorList>
            <person name="Kim S.-K."/>
            <person name="Jung H.-I."/>
            <person name="Lee S.-W."/>
        </authorList>
    </citation>
    <scope>NUCLEOTIDE SEQUENCE</scope>
    <source>
        <strain evidence="5">SK3146</strain>
    </source>
</reference>
<comment type="cofactor">
    <cofactor evidence="1">
        <name>pyridoxal 5'-phosphate</name>
        <dbReference type="ChEBI" id="CHEBI:597326"/>
    </cofactor>
</comment>
<proteinExistence type="predicted"/>
<keyword evidence="3 5" id="KW-0456">Lyase</keyword>
<dbReference type="InterPro" id="IPR050147">
    <property type="entry name" value="Ser/Thr_Dehydratase"/>
</dbReference>
<reference evidence="5" key="2">
    <citation type="journal article" date="2021" name="J Anim Sci Technol">
        <title>Complete genome sequence of Paenibacillus konkukensis sp. nov. SK3146 as a potential probiotic strain.</title>
        <authorList>
            <person name="Jung H.I."/>
            <person name="Park S."/>
            <person name="Niu K.M."/>
            <person name="Lee S.W."/>
            <person name="Kothari D."/>
            <person name="Yi K.J."/>
            <person name="Kim S.K."/>
        </authorList>
    </citation>
    <scope>NUCLEOTIDE SEQUENCE</scope>
    <source>
        <strain evidence="5">SK3146</strain>
    </source>
</reference>